<dbReference type="PANTHER" id="PTHR11066:SF34">
    <property type="entry name" value="ACYL-COENZYME A THIOESTERASE 8"/>
    <property type="match status" value="1"/>
</dbReference>
<feature type="domain" description="Acyl-CoA thioesterase-like N-terminal HotDog" evidence="5">
    <location>
        <begin position="64"/>
        <end position="140"/>
    </location>
</feature>
<dbReference type="Pfam" id="PF02551">
    <property type="entry name" value="Acyl_CoA_thio"/>
    <property type="match status" value="1"/>
</dbReference>
<evidence type="ECO:0000259" key="4">
    <source>
        <dbReference type="Pfam" id="PF02551"/>
    </source>
</evidence>
<dbReference type="eggNOG" id="COG1946">
    <property type="taxonomic scope" value="Bacteria"/>
</dbReference>
<evidence type="ECO:0000256" key="2">
    <source>
        <dbReference type="ARBA" id="ARBA00022801"/>
    </source>
</evidence>
<dbReference type="GO" id="GO:0009062">
    <property type="term" value="P:fatty acid catabolic process"/>
    <property type="evidence" value="ECO:0007669"/>
    <property type="project" value="TreeGrafter"/>
</dbReference>
<organism evidence="6 7">
    <name type="scientific">Mycolicibacterium vanbaalenii (strain DSM 7251 / JCM 13017 / BCRC 16820 / KCTC 9966 / NRRL B-24157 / PYR-1)</name>
    <name type="common">Mycobacterium vanbaalenii</name>
    <dbReference type="NCBI Taxonomy" id="350058"/>
    <lineage>
        <taxon>Bacteria</taxon>
        <taxon>Bacillati</taxon>
        <taxon>Actinomycetota</taxon>
        <taxon>Actinomycetes</taxon>
        <taxon>Mycobacteriales</taxon>
        <taxon>Mycobacteriaceae</taxon>
        <taxon>Mycolicibacterium</taxon>
    </lineage>
</organism>
<dbReference type="Pfam" id="PF13622">
    <property type="entry name" value="4HBT_3"/>
    <property type="match status" value="1"/>
</dbReference>
<feature type="compositionally biased region" description="Polar residues" evidence="3">
    <location>
        <begin position="1"/>
        <end position="11"/>
    </location>
</feature>
<name>A1THC9_MYCVP</name>
<dbReference type="EMBL" id="CP000511">
    <property type="protein sequence ID" value="ABM16579.1"/>
    <property type="molecule type" value="Genomic_DNA"/>
</dbReference>
<sequence>MRSPTMKSSRTTIKRRGTSRDEEPDHGVRQDTCVSSSLGDVLASMQLDQAGPAAFVGRQLPAPANHILGGHISAQALLAASLTAPGRTPHSVHTYFLRPGDSRLTVTFEVVNLQEGRTFSARRVTARQGDEILLEAMSSFKSSTPSARPVTYQPRCPEVAPPESLPRVAPHFAESDEVTKGQWASLRWFERRIVDAAADPPARSRIWWRPDGEVPDDPVLTASLVAYLSAVTLTEPAYAARGGVTVSAQRDHSVWFHAAADLSDWLLYEQSSPSSADTLALASGTMFNRTGELVCTVRQEMYFPASRH</sequence>
<dbReference type="GO" id="GO:0006637">
    <property type="term" value="P:acyl-CoA metabolic process"/>
    <property type="evidence" value="ECO:0007669"/>
    <property type="project" value="InterPro"/>
</dbReference>
<dbReference type="STRING" id="350058.Mvan_5814"/>
<feature type="compositionally biased region" description="Basic and acidic residues" evidence="3">
    <location>
        <begin position="18"/>
        <end position="29"/>
    </location>
</feature>
<feature type="domain" description="Acyl-CoA thioesterase 2 C-terminal" evidence="4">
    <location>
        <begin position="204"/>
        <end position="300"/>
    </location>
</feature>
<dbReference type="KEGG" id="mva:Mvan_5814"/>
<dbReference type="Gene3D" id="2.40.160.210">
    <property type="entry name" value="Acyl-CoA thioesterase, double hotdog domain"/>
    <property type="match status" value="1"/>
</dbReference>
<dbReference type="InterPro" id="IPR049449">
    <property type="entry name" value="TesB_ACOT8-like_N"/>
</dbReference>
<dbReference type="InterPro" id="IPR003703">
    <property type="entry name" value="Acyl_CoA_thio"/>
</dbReference>
<dbReference type="CDD" id="cd03445">
    <property type="entry name" value="Thioesterase_II_repeat2"/>
    <property type="match status" value="1"/>
</dbReference>
<protein>
    <submittedName>
        <fullName evidence="6">Acyl-CoA thioesterase</fullName>
    </submittedName>
</protein>
<dbReference type="AlphaFoldDB" id="A1THC9"/>
<accession>A1THC9</accession>
<dbReference type="PANTHER" id="PTHR11066">
    <property type="entry name" value="ACYL-COA THIOESTERASE"/>
    <property type="match status" value="1"/>
</dbReference>
<keyword evidence="2" id="KW-0378">Hydrolase</keyword>
<keyword evidence="7" id="KW-1185">Reference proteome</keyword>
<dbReference type="SUPFAM" id="SSF54637">
    <property type="entry name" value="Thioesterase/thiol ester dehydrase-isomerase"/>
    <property type="match status" value="2"/>
</dbReference>
<evidence type="ECO:0000259" key="5">
    <source>
        <dbReference type="Pfam" id="PF13622"/>
    </source>
</evidence>
<evidence type="ECO:0000313" key="6">
    <source>
        <dbReference type="EMBL" id="ABM16579.1"/>
    </source>
</evidence>
<dbReference type="Proteomes" id="UP000009159">
    <property type="component" value="Chromosome"/>
</dbReference>
<dbReference type="CDD" id="cd03444">
    <property type="entry name" value="Thioesterase_II_repeat1"/>
    <property type="match status" value="1"/>
</dbReference>
<dbReference type="InterPro" id="IPR029069">
    <property type="entry name" value="HotDog_dom_sf"/>
</dbReference>
<proteinExistence type="inferred from homology"/>
<dbReference type="HOGENOM" id="CLU_032690_0_1_11"/>
<reference evidence="6" key="1">
    <citation type="submission" date="2006-12" db="EMBL/GenBank/DDBJ databases">
        <title>Complete sequence of Mycobacterium vanbaalenii PYR-1.</title>
        <authorList>
            <consortium name="US DOE Joint Genome Institute"/>
            <person name="Copeland A."/>
            <person name="Lucas S."/>
            <person name="Lapidus A."/>
            <person name="Barry K."/>
            <person name="Detter J.C."/>
            <person name="Glavina del Rio T."/>
            <person name="Hammon N."/>
            <person name="Israni S."/>
            <person name="Dalin E."/>
            <person name="Tice H."/>
            <person name="Pitluck S."/>
            <person name="Singan V."/>
            <person name="Schmutz J."/>
            <person name="Larimer F."/>
            <person name="Land M."/>
            <person name="Hauser L."/>
            <person name="Kyrpides N."/>
            <person name="Anderson I.J."/>
            <person name="Miller C."/>
            <person name="Richardson P."/>
        </authorList>
    </citation>
    <scope>NUCLEOTIDE SEQUENCE [LARGE SCALE GENOMIC DNA]</scope>
    <source>
        <strain evidence="6">PYR-1</strain>
    </source>
</reference>
<feature type="region of interest" description="Disordered" evidence="3">
    <location>
        <begin position="1"/>
        <end position="31"/>
    </location>
</feature>
<evidence type="ECO:0000256" key="3">
    <source>
        <dbReference type="SAM" id="MobiDB-lite"/>
    </source>
</evidence>
<dbReference type="GO" id="GO:0047617">
    <property type="term" value="F:fatty acyl-CoA hydrolase activity"/>
    <property type="evidence" value="ECO:0007669"/>
    <property type="project" value="InterPro"/>
</dbReference>
<comment type="similarity">
    <text evidence="1">Belongs to the C/M/P thioester hydrolase family.</text>
</comment>
<evidence type="ECO:0000256" key="1">
    <source>
        <dbReference type="ARBA" id="ARBA00006538"/>
    </source>
</evidence>
<dbReference type="InterPro" id="IPR025652">
    <property type="entry name" value="TesB_C"/>
</dbReference>
<gene>
    <name evidence="6" type="ordered locus">Mvan_5814</name>
</gene>
<evidence type="ECO:0000313" key="7">
    <source>
        <dbReference type="Proteomes" id="UP000009159"/>
    </source>
</evidence>
<dbReference type="InterPro" id="IPR042171">
    <property type="entry name" value="Acyl-CoA_hotdog"/>
</dbReference>